<keyword evidence="5" id="KW-1185">Reference proteome</keyword>
<feature type="region of interest" description="Disordered" evidence="1">
    <location>
        <begin position="800"/>
        <end position="850"/>
    </location>
</feature>
<feature type="region of interest" description="Disordered" evidence="1">
    <location>
        <begin position="497"/>
        <end position="517"/>
    </location>
</feature>
<feature type="compositionally biased region" description="Basic and acidic residues" evidence="1">
    <location>
        <begin position="831"/>
        <end position="840"/>
    </location>
</feature>
<keyword evidence="3" id="KW-0732">Signal</keyword>
<evidence type="ECO:0000256" key="3">
    <source>
        <dbReference type="SAM" id="SignalP"/>
    </source>
</evidence>
<dbReference type="Proteomes" id="UP001165740">
    <property type="component" value="Chromosome 18"/>
</dbReference>
<dbReference type="OrthoDB" id="6066072at2759"/>
<feature type="transmembrane region" description="Helical" evidence="2">
    <location>
        <begin position="754"/>
        <end position="773"/>
    </location>
</feature>
<reference evidence="6 7" key="1">
    <citation type="submission" date="2025-04" db="UniProtKB">
        <authorList>
            <consortium name="RefSeq"/>
        </authorList>
    </citation>
    <scope>IDENTIFICATION</scope>
</reference>
<feature type="domain" description="IgGFc-binding protein N-terminal" evidence="4">
    <location>
        <begin position="134"/>
        <end position="442"/>
    </location>
</feature>
<dbReference type="AlphaFoldDB" id="A0A9W2ZDN4"/>
<dbReference type="RefSeq" id="XP_055873034.1">
    <property type="nucleotide sequence ID" value="XM_056017059.1"/>
</dbReference>
<dbReference type="PANTHER" id="PTHR46534:SF1">
    <property type="entry name" value="IGGFC-BINDING PROTEIN N-TERMINAL DOMAIN-CONTAINING PROTEIN"/>
    <property type="match status" value="1"/>
</dbReference>
<gene>
    <name evidence="6 7" type="primary">LOC106072973</name>
</gene>
<name>A0A9W2ZDN4_BIOGL</name>
<proteinExistence type="predicted"/>
<accession>A0A9W2ZDN4</accession>
<dbReference type="InterPro" id="IPR035234">
    <property type="entry name" value="IgGFc-bd_N"/>
</dbReference>
<dbReference type="InterPro" id="IPR036383">
    <property type="entry name" value="TSP1_rpt_sf"/>
</dbReference>
<dbReference type="Pfam" id="PF17517">
    <property type="entry name" value="IgGFc_binding"/>
    <property type="match status" value="1"/>
</dbReference>
<keyword evidence="2" id="KW-0472">Membrane</keyword>
<feature type="compositionally biased region" description="Polar residues" evidence="1">
    <location>
        <begin position="841"/>
        <end position="850"/>
    </location>
</feature>
<evidence type="ECO:0000259" key="4">
    <source>
        <dbReference type="Pfam" id="PF17517"/>
    </source>
</evidence>
<feature type="signal peptide" evidence="3">
    <location>
        <begin position="1"/>
        <end position="22"/>
    </location>
</feature>
<evidence type="ECO:0000256" key="2">
    <source>
        <dbReference type="SAM" id="Phobius"/>
    </source>
</evidence>
<keyword evidence="2" id="KW-1133">Transmembrane helix</keyword>
<dbReference type="RefSeq" id="XP_055873033.1">
    <property type="nucleotide sequence ID" value="XM_056017058.1"/>
</dbReference>
<sequence length="850" mass="94434">MYFHTALAILAVSLCLMSGTFGVRSNQYGKTFVVAMPRALMVNNTPGASNITFSFYSISFHKFPVNLTSEEALCNYSIIMVGNKELALHSMLDCTGSRLNDSVVTRSAYRAVGTDLFSMWLSVNHGPSSTELMLAVPTEGWGNIYYAVTLRYIPSVLVISLTETKVMIKLRIKSEPGMLNVIEYKNKTYGNNDTIVETLPRRSAFELINCVNSKKMYGEFTGTQIIGSYPIGVVTGNCLGVTSNSECFVTGKPENETVSPNLVLEYLLPAESYGKTFFVLPAFEDPLSTYLMVVAAADGTTLTVTTNITTFIKIDKQGDSFQINNGAKPYSISSSRPVQVTYIRRSACMPFNSYKGYATMSLLIPTELFLDMYHWTTPYFEDEYRIVHHVILVAPNDSHANILIDGQLLSVKKMTWMPVEGAKNWSVGNLALTRIRKPHELITSAKKVRFGCYLLGLSAHGSYMMPAGFIAASLYEKGCVKSDIAKTKNSDFVDNDCDGRVDEEDDNDIDDDNDGLIDEDLGNPLPVNGRWSVWTVWICASCNSSGAEGSFRERKCNNPAPLYGGHYCIGNETEQGTGPCTCPFSNANATGNKTFPYFPDKDSEVPGEKKGWEDEAYWDEWTEWKCMEPCDLDKMFRFRKCYHKKELKISELCQGLRTEDMPANCKNRCAQACPLGKWRKDCQGDCSNCEDDCNKLTGYCARCKPGFQNNNMSCSDVCGPDKYGFMCQSQCSIKCNGEDCVERVTGSCPERSNVMWLTLLLLLFPPIMILLFLRYKHIQAGREDPLAFIVESPSNLGVTASKKSLGTSRSKQSMKSTKSKPSMRSLATGLDGKKKEKRANTSDTTGSEVN</sequence>
<protein>
    <submittedName>
        <fullName evidence="6 7">Uncharacterized protein LOC106072973</fullName>
    </submittedName>
</protein>
<evidence type="ECO:0000313" key="5">
    <source>
        <dbReference type="Proteomes" id="UP001165740"/>
    </source>
</evidence>
<organism evidence="5 7">
    <name type="scientific">Biomphalaria glabrata</name>
    <name type="common">Bloodfluke planorb</name>
    <name type="synonym">Freshwater snail</name>
    <dbReference type="NCBI Taxonomy" id="6526"/>
    <lineage>
        <taxon>Eukaryota</taxon>
        <taxon>Metazoa</taxon>
        <taxon>Spiralia</taxon>
        <taxon>Lophotrochozoa</taxon>
        <taxon>Mollusca</taxon>
        <taxon>Gastropoda</taxon>
        <taxon>Heterobranchia</taxon>
        <taxon>Euthyneura</taxon>
        <taxon>Panpulmonata</taxon>
        <taxon>Hygrophila</taxon>
        <taxon>Lymnaeoidea</taxon>
        <taxon>Planorbidae</taxon>
        <taxon>Biomphalaria</taxon>
    </lineage>
</organism>
<dbReference type="GeneID" id="106072973"/>
<evidence type="ECO:0000256" key="1">
    <source>
        <dbReference type="SAM" id="MobiDB-lite"/>
    </source>
</evidence>
<feature type="chain" id="PRO_5044702598" evidence="3">
    <location>
        <begin position="23"/>
        <end position="850"/>
    </location>
</feature>
<evidence type="ECO:0000313" key="6">
    <source>
        <dbReference type="RefSeq" id="XP_055873033.1"/>
    </source>
</evidence>
<evidence type="ECO:0000313" key="7">
    <source>
        <dbReference type="RefSeq" id="XP_055873034.1"/>
    </source>
</evidence>
<feature type="compositionally biased region" description="Polar residues" evidence="1">
    <location>
        <begin position="800"/>
        <end position="822"/>
    </location>
</feature>
<dbReference type="Gene3D" id="2.20.100.10">
    <property type="entry name" value="Thrombospondin type-1 (TSP1) repeat"/>
    <property type="match status" value="1"/>
</dbReference>
<keyword evidence="2" id="KW-0812">Transmembrane</keyword>
<dbReference type="PANTHER" id="PTHR46534">
    <property type="entry name" value="IGGFC_BINDING DOMAIN-CONTAINING PROTEIN"/>
    <property type="match status" value="1"/>
</dbReference>